<evidence type="ECO:0000256" key="3">
    <source>
        <dbReference type="ARBA" id="ARBA00012142"/>
    </source>
</evidence>
<evidence type="ECO:0000256" key="11">
    <source>
        <dbReference type="ARBA" id="ARBA00023317"/>
    </source>
</evidence>
<evidence type="ECO:0000313" key="17">
    <source>
        <dbReference type="Proteomes" id="UP000064249"/>
    </source>
</evidence>
<dbReference type="GO" id="GO:0004743">
    <property type="term" value="F:pyruvate kinase activity"/>
    <property type="evidence" value="ECO:0007669"/>
    <property type="project" value="UniProtKB-UniRule"/>
</dbReference>
<keyword evidence="4 13" id="KW-0808">Transferase</keyword>
<feature type="non-terminal residue" evidence="16">
    <location>
        <position position="1"/>
    </location>
</feature>
<dbReference type="Pfam" id="PF02887">
    <property type="entry name" value="PK_C"/>
    <property type="match status" value="1"/>
</dbReference>
<dbReference type="PATRIC" id="fig|167964.4.peg.1401"/>
<dbReference type="Gene3D" id="3.40.1380.20">
    <property type="entry name" value="Pyruvate kinase, C-terminal domain"/>
    <property type="match status" value="1"/>
</dbReference>
<dbReference type="GO" id="GO:0005524">
    <property type="term" value="F:ATP binding"/>
    <property type="evidence" value="ECO:0007669"/>
    <property type="project" value="UniProtKB-KW"/>
</dbReference>
<dbReference type="Proteomes" id="UP000064249">
    <property type="component" value="Unassembled WGS sequence"/>
</dbReference>
<comment type="pathway">
    <text evidence="1 13">Carbohydrate degradation; glycolysis; pyruvate from D-glyceraldehyde 3-phosphate: step 5/5.</text>
</comment>
<organism evidence="16 17">
    <name type="scientific">Anaerolinea thermophila</name>
    <dbReference type="NCBI Taxonomy" id="167964"/>
    <lineage>
        <taxon>Bacteria</taxon>
        <taxon>Bacillati</taxon>
        <taxon>Chloroflexota</taxon>
        <taxon>Anaerolineae</taxon>
        <taxon>Anaerolineales</taxon>
        <taxon>Anaerolineaceae</taxon>
        <taxon>Anaerolinea</taxon>
    </lineage>
</organism>
<dbReference type="GO" id="GO:0016301">
    <property type="term" value="F:kinase activity"/>
    <property type="evidence" value="ECO:0007669"/>
    <property type="project" value="UniProtKB-KW"/>
</dbReference>
<dbReference type="EMBL" id="LGFU01000129">
    <property type="protein sequence ID" value="KUK45868.1"/>
    <property type="molecule type" value="Genomic_DNA"/>
</dbReference>
<dbReference type="SUPFAM" id="SSF52935">
    <property type="entry name" value="PK C-terminal domain-like"/>
    <property type="match status" value="1"/>
</dbReference>
<keyword evidence="6" id="KW-0547">Nucleotide-binding</keyword>
<evidence type="ECO:0000256" key="4">
    <source>
        <dbReference type="ARBA" id="ARBA00022679"/>
    </source>
</evidence>
<evidence type="ECO:0000256" key="2">
    <source>
        <dbReference type="ARBA" id="ARBA00008663"/>
    </source>
</evidence>
<dbReference type="GO" id="GO:0000287">
    <property type="term" value="F:magnesium ion binding"/>
    <property type="evidence" value="ECO:0007669"/>
    <property type="project" value="UniProtKB-UniRule"/>
</dbReference>
<dbReference type="PRINTS" id="PR01050">
    <property type="entry name" value="PYRUVTKNASE"/>
</dbReference>
<feature type="domain" description="Pyruvate kinase C-terminal" evidence="15">
    <location>
        <begin position="173"/>
        <end position="283"/>
    </location>
</feature>
<keyword evidence="5" id="KW-0479">Metal-binding</keyword>
<dbReference type="EC" id="2.7.1.40" evidence="3 12"/>
<comment type="caution">
    <text evidence="16">The sequence shown here is derived from an EMBL/GenBank/DDBJ whole genome shotgun (WGS) entry which is preliminary data.</text>
</comment>
<evidence type="ECO:0000259" key="15">
    <source>
        <dbReference type="Pfam" id="PF02887"/>
    </source>
</evidence>
<feature type="domain" description="Pyruvate kinase barrel" evidence="14">
    <location>
        <begin position="1"/>
        <end position="139"/>
    </location>
</feature>
<evidence type="ECO:0000256" key="8">
    <source>
        <dbReference type="ARBA" id="ARBA00022840"/>
    </source>
</evidence>
<dbReference type="InterPro" id="IPR036918">
    <property type="entry name" value="Pyrv_Knase_C_sf"/>
</dbReference>
<dbReference type="InterPro" id="IPR015813">
    <property type="entry name" value="Pyrv/PenolPyrv_kinase-like_dom"/>
</dbReference>
<evidence type="ECO:0000256" key="10">
    <source>
        <dbReference type="ARBA" id="ARBA00023152"/>
    </source>
</evidence>
<dbReference type="Gene3D" id="3.20.20.60">
    <property type="entry name" value="Phosphoenolpyruvate-binding domains"/>
    <property type="match status" value="1"/>
</dbReference>
<keyword evidence="8" id="KW-0067">ATP-binding</keyword>
<evidence type="ECO:0000256" key="1">
    <source>
        <dbReference type="ARBA" id="ARBA00004997"/>
    </source>
</evidence>
<evidence type="ECO:0000256" key="7">
    <source>
        <dbReference type="ARBA" id="ARBA00022777"/>
    </source>
</evidence>
<evidence type="ECO:0000256" key="6">
    <source>
        <dbReference type="ARBA" id="ARBA00022741"/>
    </source>
</evidence>
<dbReference type="InterPro" id="IPR040442">
    <property type="entry name" value="Pyrv_kinase-like_dom_sf"/>
</dbReference>
<gene>
    <name evidence="16" type="ORF">XD73_1260</name>
</gene>
<dbReference type="PANTHER" id="PTHR11817">
    <property type="entry name" value="PYRUVATE KINASE"/>
    <property type="match status" value="1"/>
</dbReference>
<evidence type="ECO:0000256" key="12">
    <source>
        <dbReference type="NCBIfam" id="TIGR01064"/>
    </source>
</evidence>
<evidence type="ECO:0000256" key="13">
    <source>
        <dbReference type="RuleBase" id="RU000504"/>
    </source>
</evidence>
<name>A0A117LGH1_9CHLR</name>
<accession>A0A117LGH1</accession>
<dbReference type="InterPro" id="IPR015795">
    <property type="entry name" value="Pyrv_Knase_C"/>
</dbReference>
<dbReference type="AlphaFoldDB" id="A0A117LGH1"/>
<keyword evidence="11 16" id="KW-0670">Pyruvate</keyword>
<reference evidence="16 17" key="1">
    <citation type="journal article" date="2015" name="MBio">
        <title>Genome-Resolved Metagenomic Analysis Reveals Roles for Candidate Phyla and Other Microbial Community Members in Biogeochemical Transformations in Oil Reservoirs.</title>
        <authorList>
            <person name="Hu P."/>
            <person name="Tom L."/>
            <person name="Singh A."/>
            <person name="Thomas B.C."/>
            <person name="Baker B.J."/>
            <person name="Piceno Y.M."/>
            <person name="Andersen G.L."/>
            <person name="Banfield J.F."/>
        </authorList>
    </citation>
    <scope>NUCLEOTIDE SEQUENCE [LARGE SCALE GENOMIC DNA]</scope>
    <source>
        <strain evidence="16">46_16</strain>
    </source>
</reference>
<keyword evidence="10 13" id="KW-0324">Glycolysis</keyword>
<comment type="similarity">
    <text evidence="2 13">Belongs to the pyruvate kinase family.</text>
</comment>
<keyword evidence="9 13" id="KW-0460">Magnesium</keyword>
<evidence type="ECO:0000259" key="14">
    <source>
        <dbReference type="Pfam" id="PF00224"/>
    </source>
</evidence>
<dbReference type="GO" id="GO:0030955">
    <property type="term" value="F:potassium ion binding"/>
    <property type="evidence" value="ECO:0007669"/>
    <property type="project" value="UniProtKB-UniRule"/>
</dbReference>
<dbReference type="InterPro" id="IPR001697">
    <property type="entry name" value="Pyr_Knase"/>
</dbReference>
<dbReference type="Pfam" id="PF00224">
    <property type="entry name" value="PK"/>
    <property type="match status" value="1"/>
</dbReference>
<evidence type="ECO:0000313" key="16">
    <source>
        <dbReference type="EMBL" id="KUK45868.1"/>
    </source>
</evidence>
<sequence>IAISFVRGPEDVQHVRDAIREIDPTKINTPIIAKLELPEAIKNLSAIVDCADGVMVARGDLAVETSAAIVPIIQKEIIQMANKKSKLVITATQMLDSMIHNPRPTRAEASDVANAIFDGTDAVMLSGETANGEYPVESVRMMASIITEAEQNFNRWGKYSHLVHESNEDDAMALSLAARELANERNVSAVAVFTQSGRSAILQSKARPKIPILAFTPNVRTYQRLGMYWGVIPFLVPFSTTLEDMIHHVEETMYTCTDIKDGEKVVIVSGFPIGAMRATNLALLHTIGSAKQG</sequence>
<proteinExistence type="inferred from homology"/>
<protein>
    <recommendedName>
        <fullName evidence="3 12">Pyruvate kinase</fullName>
        <ecNumber evidence="3 12">2.7.1.40</ecNumber>
    </recommendedName>
</protein>
<keyword evidence="7 13" id="KW-0418">Kinase</keyword>
<evidence type="ECO:0000256" key="5">
    <source>
        <dbReference type="ARBA" id="ARBA00022723"/>
    </source>
</evidence>
<dbReference type="UniPathway" id="UPA00109">
    <property type="reaction ID" value="UER00188"/>
</dbReference>
<evidence type="ECO:0000256" key="9">
    <source>
        <dbReference type="ARBA" id="ARBA00022842"/>
    </source>
</evidence>
<comment type="catalytic activity">
    <reaction evidence="13">
        <text>pyruvate + ATP = phosphoenolpyruvate + ADP + H(+)</text>
        <dbReference type="Rhea" id="RHEA:18157"/>
        <dbReference type="ChEBI" id="CHEBI:15361"/>
        <dbReference type="ChEBI" id="CHEBI:15378"/>
        <dbReference type="ChEBI" id="CHEBI:30616"/>
        <dbReference type="ChEBI" id="CHEBI:58702"/>
        <dbReference type="ChEBI" id="CHEBI:456216"/>
        <dbReference type="EC" id="2.7.1.40"/>
    </reaction>
</comment>
<dbReference type="InterPro" id="IPR015793">
    <property type="entry name" value="Pyrv_Knase_brl"/>
</dbReference>
<dbReference type="SUPFAM" id="SSF51621">
    <property type="entry name" value="Phosphoenolpyruvate/pyruvate domain"/>
    <property type="match status" value="1"/>
</dbReference>
<dbReference type="NCBIfam" id="TIGR01064">
    <property type="entry name" value="pyruv_kin"/>
    <property type="match status" value="1"/>
</dbReference>